<keyword evidence="9" id="KW-0378">Hydrolase</keyword>
<dbReference type="NCBIfam" id="TIGR00143">
    <property type="entry name" value="hypF"/>
    <property type="match status" value="1"/>
</dbReference>
<dbReference type="PROSITE" id="PS00150">
    <property type="entry name" value="ACYLPHOSPHATASE_1"/>
    <property type="match status" value="1"/>
</dbReference>
<dbReference type="EC" id="6.2.-.-" evidence="8"/>
<dbReference type="InterPro" id="IPR006070">
    <property type="entry name" value="Sua5-like_dom"/>
</dbReference>
<feature type="domain" description="YrdC-like" evidence="11">
    <location>
        <begin position="203"/>
        <end position="389"/>
    </location>
</feature>
<dbReference type="InterPro" id="IPR055128">
    <property type="entry name" value="HypF_C_2"/>
</dbReference>
<name>A0A1Y0HKI5_9BACT</name>
<dbReference type="GO" id="GO:0016743">
    <property type="term" value="F:carboxyl- or carbamoyltransferase activity"/>
    <property type="evidence" value="ECO:0007669"/>
    <property type="project" value="UniProtKB-UniRule"/>
</dbReference>
<dbReference type="InterPro" id="IPR004421">
    <property type="entry name" value="Carbamoyltransferase_HypF"/>
</dbReference>
<dbReference type="Pfam" id="PF00708">
    <property type="entry name" value="Acylphosphatase"/>
    <property type="match status" value="1"/>
</dbReference>
<dbReference type="GO" id="GO:0008270">
    <property type="term" value="F:zinc ion binding"/>
    <property type="evidence" value="ECO:0007669"/>
    <property type="project" value="UniProtKB-KW"/>
</dbReference>
<dbReference type="Pfam" id="PF22521">
    <property type="entry name" value="HypF_C_2"/>
    <property type="match status" value="1"/>
</dbReference>
<feature type="active site" evidence="9">
    <location>
        <position position="21"/>
    </location>
</feature>
<dbReference type="Gene3D" id="3.30.420.40">
    <property type="match status" value="1"/>
</dbReference>
<dbReference type="Pfam" id="PF07503">
    <property type="entry name" value="zf-HYPF"/>
    <property type="match status" value="2"/>
</dbReference>
<evidence type="ECO:0000256" key="7">
    <source>
        <dbReference type="ARBA" id="ARBA00048220"/>
    </source>
</evidence>
<gene>
    <name evidence="12" type="ORF">Sdiek1_1473</name>
</gene>
<feature type="domain" description="Acylphosphatase-like" evidence="10">
    <location>
        <begin position="6"/>
        <end position="92"/>
    </location>
</feature>
<comment type="catalytic activity">
    <reaction evidence="9">
        <text>an acyl phosphate + H2O = a carboxylate + phosphate + H(+)</text>
        <dbReference type="Rhea" id="RHEA:14965"/>
        <dbReference type="ChEBI" id="CHEBI:15377"/>
        <dbReference type="ChEBI" id="CHEBI:15378"/>
        <dbReference type="ChEBI" id="CHEBI:29067"/>
        <dbReference type="ChEBI" id="CHEBI:43474"/>
        <dbReference type="ChEBI" id="CHEBI:59918"/>
        <dbReference type="EC" id="3.6.1.7"/>
    </reaction>
</comment>
<proteinExistence type="inferred from homology"/>
<feature type="active site" evidence="9">
    <location>
        <position position="39"/>
    </location>
</feature>
<comment type="pathway">
    <text evidence="1">Protein modification; [NiFe] hydrogenase maturation.</text>
</comment>
<dbReference type="RefSeq" id="WP_087438570.1">
    <property type="nucleotide sequence ID" value="NZ_CP021416.1"/>
</dbReference>
<dbReference type="InterPro" id="IPR011125">
    <property type="entry name" value="Znf_HypF"/>
</dbReference>
<dbReference type="Gene3D" id="3.90.870.50">
    <property type="match status" value="1"/>
</dbReference>
<evidence type="ECO:0000256" key="6">
    <source>
        <dbReference type="ARBA" id="ARBA00022833"/>
    </source>
</evidence>
<keyword evidence="6" id="KW-0862">Zinc</keyword>
<dbReference type="Pfam" id="PF17788">
    <property type="entry name" value="HypF_C"/>
    <property type="match status" value="1"/>
</dbReference>
<dbReference type="PIRSF" id="PIRSF006256">
    <property type="entry name" value="CMPcnvr_hdrg_mat"/>
    <property type="match status" value="1"/>
</dbReference>
<keyword evidence="5" id="KW-0863">Zinc-finger</keyword>
<evidence type="ECO:0000256" key="9">
    <source>
        <dbReference type="PROSITE-ProRule" id="PRU00520"/>
    </source>
</evidence>
<sequence length="739" mass="83689">MISKFRLIYHIEGIVQGVGFRPFVYTLALRFHLKGFVLNNSKGVIIEIEGFEESLDSFEQALFKELPPLARIDFWQKNRLTCKNDTRFEIRQSDEASTKSSLVLPDMSICDDCLKELYDPNNRRYHYFFINCTHCGPRYSIIKTVPYDRPYTSMQPFVMCEACQSEYTNPLDRRYHAQPISCPTCGPTLSLCSINGELLATNEAAIVKLADLINVGHIVALKGMGGFHLICDATSDRVLASLRERKHRPSKPFAVMFKTIEAIKEECILSAQEEEGICSLLRPIVLVKRNVKASKISGLIAPRIDRLGVFLPYTPLHVMLFEYLKNPIVATSANRSGEPIISEATVLKQKLHDVVEYYLDYNREIVNSSDDSVLQYLGDKTLLMRSSRGIAPKSFRVDSSDERKILAVGAHQKNAIAIYLNHQIIVSPYIGDLDNIASNELFEKMIERFSRFYDFTPDLIVGDLHPNYVSTQWAKRQNIPFVQVQHHYAHILSAMCEHKLSGKVLGIAWDGTGYGDDGTIWGGEFLVCDPSGYERVCFFEPFPLLGADASIKEIKRILASLLWDVLGDEADALLLDYFDEKALKRLKQIYTKKINSPLCSSVGRLFDAVAVLCGMEGNVSYDGESGLLIEALYDPAITDRYTFEIDDKMIRYKPMFAQMLHDKEPRLIASKFINTLVEMALTISHRYTYPIVLGGGVFQNRTLMEQILQNVTQPLYFPLQLAINDGGICVGQIYKSLQK</sequence>
<evidence type="ECO:0000256" key="8">
    <source>
        <dbReference type="PIRNR" id="PIRNR006256"/>
    </source>
</evidence>
<evidence type="ECO:0000256" key="4">
    <source>
        <dbReference type="ARBA" id="ARBA00022723"/>
    </source>
</evidence>
<dbReference type="PROSITE" id="PS51163">
    <property type="entry name" value="YRDC"/>
    <property type="match status" value="1"/>
</dbReference>
<keyword evidence="13" id="KW-1185">Reference proteome</keyword>
<dbReference type="Gene3D" id="3.30.110.120">
    <property type="match status" value="1"/>
</dbReference>
<dbReference type="KEGG" id="suls:Sdiek1_1473"/>
<evidence type="ECO:0000313" key="13">
    <source>
        <dbReference type="Proteomes" id="UP000196005"/>
    </source>
</evidence>
<evidence type="ECO:0000259" key="11">
    <source>
        <dbReference type="PROSITE" id="PS51163"/>
    </source>
</evidence>
<dbReference type="PROSITE" id="PS51160">
    <property type="entry name" value="ACYLPHOSPHATASE_3"/>
    <property type="match status" value="1"/>
</dbReference>
<evidence type="ECO:0000256" key="1">
    <source>
        <dbReference type="ARBA" id="ARBA00004711"/>
    </source>
</evidence>
<evidence type="ECO:0000256" key="2">
    <source>
        <dbReference type="ARBA" id="ARBA00008097"/>
    </source>
</evidence>
<dbReference type="EMBL" id="CP021416">
    <property type="protein sequence ID" value="ARU48637.1"/>
    <property type="molecule type" value="Genomic_DNA"/>
</dbReference>
<dbReference type="GO" id="GO:0016874">
    <property type="term" value="F:ligase activity"/>
    <property type="evidence" value="ECO:0007669"/>
    <property type="project" value="UniProtKB-UniRule"/>
</dbReference>
<accession>A0A1Y0HKI5</accession>
<protein>
    <recommendedName>
        <fullName evidence="8">Carbamoyltransferase</fullName>
        <ecNumber evidence="8">6.2.-.-</ecNumber>
    </recommendedName>
</protein>
<dbReference type="PANTHER" id="PTHR42959">
    <property type="entry name" value="CARBAMOYLTRANSFERASE"/>
    <property type="match status" value="1"/>
</dbReference>
<dbReference type="OrthoDB" id="9808093at2"/>
<dbReference type="GO" id="GO:0003725">
    <property type="term" value="F:double-stranded RNA binding"/>
    <property type="evidence" value="ECO:0007669"/>
    <property type="project" value="InterPro"/>
</dbReference>
<keyword evidence="3" id="KW-0436">Ligase</keyword>
<dbReference type="InterPro" id="IPR041440">
    <property type="entry name" value="HypF_C"/>
</dbReference>
<dbReference type="GO" id="GO:0003998">
    <property type="term" value="F:acylphosphatase activity"/>
    <property type="evidence" value="ECO:0007669"/>
    <property type="project" value="UniProtKB-EC"/>
</dbReference>
<dbReference type="Pfam" id="PF01300">
    <property type="entry name" value="Sua5_yciO_yrdC"/>
    <property type="match status" value="1"/>
</dbReference>
<dbReference type="InterPro" id="IPR001792">
    <property type="entry name" value="Acylphosphatase-like_dom"/>
</dbReference>
<evidence type="ECO:0000259" key="10">
    <source>
        <dbReference type="PROSITE" id="PS51160"/>
    </source>
</evidence>
<dbReference type="InterPro" id="IPR017945">
    <property type="entry name" value="DHBP_synth_RibB-like_a/b_dom"/>
</dbReference>
<dbReference type="SUPFAM" id="SSF55821">
    <property type="entry name" value="YrdC/RibB"/>
    <property type="match status" value="1"/>
</dbReference>
<dbReference type="UniPathway" id="UPA00335"/>
<organism evidence="12 13">
    <name type="scientific">Sulfurospirillum diekertiae</name>
    <dbReference type="NCBI Taxonomy" id="1854492"/>
    <lineage>
        <taxon>Bacteria</taxon>
        <taxon>Pseudomonadati</taxon>
        <taxon>Campylobacterota</taxon>
        <taxon>Epsilonproteobacteria</taxon>
        <taxon>Campylobacterales</taxon>
        <taxon>Sulfurospirillaceae</taxon>
        <taxon>Sulfurospirillum</taxon>
    </lineage>
</organism>
<keyword evidence="12" id="KW-0808">Transferase</keyword>
<keyword evidence="4" id="KW-0479">Metal-binding</keyword>
<evidence type="ECO:0000256" key="3">
    <source>
        <dbReference type="ARBA" id="ARBA00022598"/>
    </source>
</evidence>
<dbReference type="Gene3D" id="3.30.420.360">
    <property type="match status" value="1"/>
</dbReference>
<comment type="similarity">
    <text evidence="2 8">Belongs to the carbamoyltransferase HypF family.</text>
</comment>
<evidence type="ECO:0000256" key="5">
    <source>
        <dbReference type="ARBA" id="ARBA00022771"/>
    </source>
</evidence>
<dbReference type="InterPro" id="IPR051060">
    <property type="entry name" value="Carbamoyltrans_HypF-like"/>
</dbReference>
<dbReference type="InterPro" id="IPR017968">
    <property type="entry name" value="Acylphosphatase_CS"/>
</dbReference>
<dbReference type="Proteomes" id="UP000196005">
    <property type="component" value="Chromosome"/>
</dbReference>
<dbReference type="PANTHER" id="PTHR42959:SF1">
    <property type="entry name" value="CARBAMOYLTRANSFERASE HYPF"/>
    <property type="match status" value="1"/>
</dbReference>
<reference evidence="13" key="1">
    <citation type="submission" date="2017-05" db="EMBL/GenBank/DDBJ databases">
        <title>Dechlorination kinetics govern the competition between two new strains of the genus Sulfurospirillum.</title>
        <authorList>
            <person name="Buttet G.F."/>
            <person name="Murray A.M."/>
            <person name="Goris T."/>
            <person name="Burion M."/>
            <person name="Lin B."/>
            <person name="Rolle M."/>
            <person name="Maillard J."/>
        </authorList>
    </citation>
    <scope>NUCLEOTIDE SEQUENCE [LARGE SCALE GENOMIC DNA]</scope>
    <source>
        <strain evidence="13">SL2-1</strain>
    </source>
</reference>
<dbReference type="SUPFAM" id="SSF54975">
    <property type="entry name" value="Acylphosphatase/BLUF domain-like"/>
    <property type="match status" value="1"/>
</dbReference>
<dbReference type="InterPro" id="IPR036046">
    <property type="entry name" value="Acylphosphatase-like_dom_sf"/>
</dbReference>
<comment type="catalytic activity">
    <reaction evidence="7">
        <text>C-terminal L-cysteinyl-[HypE protein] + carbamoyl phosphate + ATP + H2O = C-terminal S-carboxamide-L-cysteinyl-[HypE protein] + AMP + phosphate + diphosphate + H(+)</text>
        <dbReference type="Rhea" id="RHEA:55636"/>
        <dbReference type="Rhea" id="RHEA-COMP:14247"/>
        <dbReference type="Rhea" id="RHEA-COMP:14392"/>
        <dbReference type="ChEBI" id="CHEBI:15377"/>
        <dbReference type="ChEBI" id="CHEBI:15378"/>
        <dbReference type="ChEBI" id="CHEBI:30616"/>
        <dbReference type="ChEBI" id="CHEBI:33019"/>
        <dbReference type="ChEBI" id="CHEBI:43474"/>
        <dbReference type="ChEBI" id="CHEBI:58228"/>
        <dbReference type="ChEBI" id="CHEBI:76913"/>
        <dbReference type="ChEBI" id="CHEBI:139126"/>
        <dbReference type="ChEBI" id="CHEBI:456215"/>
    </reaction>
</comment>
<dbReference type="AlphaFoldDB" id="A0A1Y0HKI5"/>
<evidence type="ECO:0000313" key="12">
    <source>
        <dbReference type="EMBL" id="ARU48637.1"/>
    </source>
</evidence>
<dbReference type="GO" id="GO:0051604">
    <property type="term" value="P:protein maturation"/>
    <property type="evidence" value="ECO:0007669"/>
    <property type="project" value="TreeGrafter"/>
</dbReference>